<dbReference type="Gene3D" id="3.80.10.10">
    <property type="entry name" value="Ribonuclease Inhibitor"/>
    <property type="match status" value="1"/>
</dbReference>
<protein>
    <recommendedName>
        <fullName evidence="3">F-box domain-containing protein</fullName>
    </recommendedName>
</protein>
<dbReference type="AlphaFoldDB" id="A0AAD7JI03"/>
<evidence type="ECO:0008006" key="3">
    <source>
        <dbReference type="Google" id="ProtNLM"/>
    </source>
</evidence>
<evidence type="ECO:0000313" key="2">
    <source>
        <dbReference type="Proteomes" id="UP001215598"/>
    </source>
</evidence>
<sequence>MARQEHALQSIAAWKVVPSPVRRLPFDILAEIFVFRVVPSLRSRSTSADDPREPPILMSHVCALWRNVALNTPRLWSDLIFLFSKSLPERGTVPILKELIHRSTPHALRTYIDADAFSASGATDILQQLIAIPEFASRIQTLHLEMGTKHLENLMYDTPPVFPHIETLRLDICISRRQQFVGHILKFFHSPTLRRLTIRCTYWEEAFCISLAAHFPWAQLVNLDLDVDLKAAELVRILTQCVSLRQCELFSLPDRKPRRDFEICTLPTLETLILKGWEHTYWLFEIFRFPNLTLLDLVLGKWPTEAFQVTATFALTHLALHCTYDNGLALVLRFLAQSPTIESLQLNDIHGIGLVEGLTYAPSDDPVLLPRLEILWISIASWGDAAEIVLRDGGEIIVQMIESRLYPDLRPTSAPAFAELWEFGFKCWKPKFSVSVQERLANLEEDGVLTWWE</sequence>
<dbReference type="EMBL" id="JARKIB010000029">
    <property type="protein sequence ID" value="KAJ7763787.1"/>
    <property type="molecule type" value="Genomic_DNA"/>
</dbReference>
<dbReference type="SUPFAM" id="SSF52047">
    <property type="entry name" value="RNI-like"/>
    <property type="match status" value="1"/>
</dbReference>
<gene>
    <name evidence="1" type="ORF">B0H16DRAFT_1801170</name>
</gene>
<keyword evidence="2" id="KW-1185">Reference proteome</keyword>
<dbReference type="PANTHER" id="PTHR38926">
    <property type="entry name" value="F-BOX DOMAIN CONTAINING PROTEIN, EXPRESSED"/>
    <property type="match status" value="1"/>
</dbReference>
<dbReference type="InterPro" id="IPR032675">
    <property type="entry name" value="LRR_dom_sf"/>
</dbReference>
<proteinExistence type="predicted"/>
<evidence type="ECO:0000313" key="1">
    <source>
        <dbReference type="EMBL" id="KAJ7763787.1"/>
    </source>
</evidence>
<name>A0AAD7JI03_9AGAR</name>
<dbReference type="PANTHER" id="PTHR38926:SF5">
    <property type="entry name" value="F-BOX AND LEUCINE-RICH REPEAT PROTEIN 6"/>
    <property type="match status" value="1"/>
</dbReference>
<dbReference type="Proteomes" id="UP001215598">
    <property type="component" value="Unassembled WGS sequence"/>
</dbReference>
<accession>A0AAD7JI03</accession>
<organism evidence="1 2">
    <name type="scientific">Mycena metata</name>
    <dbReference type="NCBI Taxonomy" id="1033252"/>
    <lineage>
        <taxon>Eukaryota</taxon>
        <taxon>Fungi</taxon>
        <taxon>Dikarya</taxon>
        <taxon>Basidiomycota</taxon>
        <taxon>Agaricomycotina</taxon>
        <taxon>Agaricomycetes</taxon>
        <taxon>Agaricomycetidae</taxon>
        <taxon>Agaricales</taxon>
        <taxon>Marasmiineae</taxon>
        <taxon>Mycenaceae</taxon>
        <taxon>Mycena</taxon>
    </lineage>
</organism>
<reference evidence="1" key="1">
    <citation type="submission" date="2023-03" db="EMBL/GenBank/DDBJ databases">
        <title>Massive genome expansion in bonnet fungi (Mycena s.s.) driven by repeated elements and novel gene families across ecological guilds.</title>
        <authorList>
            <consortium name="Lawrence Berkeley National Laboratory"/>
            <person name="Harder C.B."/>
            <person name="Miyauchi S."/>
            <person name="Viragh M."/>
            <person name="Kuo A."/>
            <person name="Thoen E."/>
            <person name="Andreopoulos B."/>
            <person name="Lu D."/>
            <person name="Skrede I."/>
            <person name="Drula E."/>
            <person name="Henrissat B."/>
            <person name="Morin E."/>
            <person name="Kohler A."/>
            <person name="Barry K."/>
            <person name="LaButti K."/>
            <person name="Morin E."/>
            <person name="Salamov A."/>
            <person name="Lipzen A."/>
            <person name="Mereny Z."/>
            <person name="Hegedus B."/>
            <person name="Baldrian P."/>
            <person name="Stursova M."/>
            <person name="Weitz H."/>
            <person name="Taylor A."/>
            <person name="Grigoriev I.V."/>
            <person name="Nagy L.G."/>
            <person name="Martin F."/>
            <person name="Kauserud H."/>
        </authorList>
    </citation>
    <scope>NUCLEOTIDE SEQUENCE</scope>
    <source>
        <strain evidence="1">CBHHK182m</strain>
    </source>
</reference>
<comment type="caution">
    <text evidence="1">The sequence shown here is derived from an EMBL/GenBank/DDBJ whole genome shotgun (WGS) entry which is preliminary data.</text>
</comment>